<dbReference type="SUPFAM" id="SSF50978">
    <property type="entry name" value="WD40 repeat-like"/>
    <property type="match status" value="2"/>
</dbReference>
<dbReference type="PRINTS" id="PR00320">
    <property type="entry name" value="GPROTEINBRPT"/>
</dbReference>
<proteinExistence type="predicted"/>
<sequence length="1149" mass="129322">MDRINRPLKRSRHKAGLSEDNSVAGHNSSFGADNSGLQLVQNNGNITANFQSQSDYLEASENRNCLRALHATNPHYDKTRIETVKGGLLEDAYIWALENEEFKRWRYEQESQLLWVRGDPGKGKTMLLCGIINELTKTTLASETTVVFFFCQAADARINHATGVLRGFIFMLVDRHPSLISHVRREYDKGGEKVFEDANAWETLVGILTSILQDPLLQTTYLIIDALDECTTGLDRLLHLIVEKSSVYPHVKWLVSSRNWPSIEQTLESASKKERLWLELNEASVSKAVATFICYKVQTLTRKKNYPADIQDAVYQHLLANAHGTFLWVALVCEELAKFSVPKWAVRRKLEQFPPGLDKLYRRMLDQIGDTEDAELCRSILGISTTVYHPLTLDEISSYVDFPEDLALSDLEEVIGLCGSFLTIRGSTIFLVHQSAKDFLHREAVCEIFPRGQEILHHDIFAKSLDTMARTLRRDIYNLVHPGYPIDRVVQPEPDPLAAVRYACLYWVDHLEICYRQVCTSVLNDFAEGGPVDVVFCKNYLHWLEAIGLLRSVSGGIVSILKLENLIESGIQNATLVDRVKDASRFVRYFQTAIRNWPLQVYASALVFSPVNSVTRIQYQAQQPLWIIQKPDMEYQWSPCLQTLEGHIDQVWSVSFSHDSRLLASASWDHTVKIWDASSGQCLTTLDDHSDRVWFVGFSHDSKLLASVSHNSIKVWDTGNRKRVMAINNLDSDFVSVTFLHDSKYLASGSTDGTIKLWDTRNGKCLKTLKGHDEHILALAKARELQLLASASLDETIKIWDINSGACIQTLNEHNRAALSVAFSHDSQLLASGSFDNSIKLWETSSWKCLRTLSGDTSDSWMNSVRFSHDSKLLASGLDDHTITLWDTNSGKHLQTFKGHGYHVRSVAFSPDSKLLVSASSDHTVRIWNATSRQHPRDFASHSGSAEPFFSHDSRLLATGAKGEPFDIKVWDARNGQCLQSFNGWDHGIHSLMFSHNLKLLVSQSWGSTVRVLDVGSGKCLQTFNAYRRERDRVLNVRDVFLNNPDLKLFDGTVGLSSFSVDGPNSQTHKASPYSQGFGITWDYECITWNSKCLLWLPPEYRPDSLSSAVVTESTMCICCASGRVLLFTFDSAILSNALAAPNVGIKRS</sequence>
<dbReference type="GeneID" id="63752744"/>
<dbReference type="Gene3D" id="3.40.50.300">
    <property type="entry name" value="P-loop containing nucleotide triphosphate hydrolases"/>
    <property type="match status" value="1"/>
</dbReference>
<dbReference type="Gene3D" id="2.130.10.10">
    <property type="entry name" value="YVTN repeat-like/Quinoprotein amine dehydrogenase"/>
    <property type="match status" value="4"/>
</dbReference>
<dbReference type="PANTHER" id="PTHR19848">
    <property type="entry name" value="WD40 REPEAT PROTEIN"/>
    <property type="match status" value="1"/>
</dbReference>
<dbReference type="InterPro" id="IPR007111">
    <property type="entry name" value="NACHT_NTPase"/>
</dbReference>
<dbReference type="InterPro" id="IPR001680">
    <property type="entry name" value="WD40_rpt"/>
</dbReference>
<dbReference type="InterPro" id="IPR015943">
    <property type="entry name" value="WD40/YVTN_repeat-like_dom_sf"/>
</dbReference>
<dbReference type="CDD" id="cd00200">
    <property type="entry name" value="WD40"/>
    <property type="match status" value="1"/>
</dbReference>
<dbReference type="PANTHER" id="PTHR19848:SF8">
    <property type="entry name" value="F-BOX AND WD REPEAT DOMAIN CONTAINING 7"/>
    <property type="match status" value="1"/>
</dbReference>
<evidence type="ECO:0000256" key="3">
    <source>
        <dbReference type="PROSITE-ProRule" id="PRU00221"/>
    </source>
</evidence>
<dbReference type="SMART" id="SM00320">
    <property type="entry name" value="WD40"/>
    <property type="match status" value="9"/>
</dbReference>
<dbReference type="InterPro" id="IPR056884">
    <property type="entry name" value="NPHP3-like_N"/>
</dbReference>
<feature type="repeat" description="WD" evidence="3">
    <location>
        <begin position="686"/>
        <end position="726"/>
    </location>
</feature>
<dbReference type="PROSITE" id="PS00678">
    <property type="entry name" value="WD_REPEATS_1"/>
    <property type="match status" value="6"/>
</dbReference>
<dbReference type="Pfam" id="PF00400">
    <property type="entry name" value="WD40"/>
    <property type="match status" value="8"/>
</dbReference>
<evidence type="ECO:0000256" key="1">
    <source>
        <dbReference type="ARBA" id="ARBA00022574"/>
    </source>
</evidence>
<organism evidence="6 7">
    <name type="scientific">Aspergillus wentii DTO 134E9</name>
    <dbReference type="NCBI Taxonomy" id="1073089"/>
    <lineage>
        <taxon>Eukaryota</taxon>
        <taxon>Fungi</taxon>
        <taxon>Dikarya</taxon>
        <taxon>Ascomycota</taxon>
        <taxon>Pezizomycotina</taxon>
        <taxon>Eurotiomycetes</taxon>
        <taxon>Eurotiomycetidae</taxon>
        <taxon>Eurotiales</taxon>
        <taxon>Aspergillaceae</taxon>
        <taxon>Aspergillus</taxon>
        <taxon>Aspergillus subgen. Cremei</taxon>
    </lineage>
</organism>
<gene>
    <name evidence="6" type="ORF">ASPWEDRAFT_47067</name>
</gene>
<dbReference type="InterPro" id="IPR020472">
    <property type="entry name" value="WD40_PAC1"/>
</dbReference>
<feature type="domain" description="NACHT" evidence="5">
    <location>
        <begin position="112"/>
        <end position="333"/>
    </location>
</feature>
<dbReference type="InterPro" id="IPR036322">
    <property type="entry name" value="WD40_repeat_dom_sf"/>
</dbReference>
<feature type="repeat" description="WD" evidence="3">
    <location>
        <begin position="897"/>
        <end position="938"/>
    </location>
</feature>
<dbReference type="InterPro" id="IPR019775">
    <property type="entry name" value="WD40_repeat_CS"/>
</dbReference>
<feature type="compositionally biased region" description="Basic residues" evidence="4">
    <location>
        <begin position="1"/>
        <end position="15"/>
    </location>
</feature>
<dbReference type="Proteomes" id="UP000184383">
    <property type="component" value="Unassembled WGS sequence"/>
</dbReference>
<protein>
    <recommendedName>
        <fullName evidence="5">NACHT domain-containing protein</fullName>
    </recommendedName>
</protein>
<evidence type="ECO:0000259" key="5">
    <source>
        <dbReference type="PROSITE" id="PS50837"/>
    </source>
</evidence>
<feature type="repeat" description="WD" evidence="3">
    <location>
        <begin position="862"/>
        <end position="896"/>
    </location>
</feature>
<evidence type="ECO:0000256" key="4">
    <source>
        <dbReference type="SAM" id="MobiDB-lite"/>
    </source>
</evidence>
<dbReference type="SUPFAM" id="SSF52540">
    <property type="entry name" value="P-loop containing nucleoside triphosphate hydrolases"/>
    <property type="match status" value="1"/>
</dbReference>
<keyword evidence="2" id="KW-0677">Repeat</keyword>
<evidence type="ECO:0000256" key="2">
    <source>
        <dbReference type="ARBA" id="ARBA00022737"/>
    </source>
</evidence>
<dbReference type="PROSITE" id="PS50294">
    <property type="entry name" value="WD_REPEATS_REGION"/>
    <property type="match status" value="6"/>
</dbReference>
<keyword evidence="1 3" id="KW-0853">WD repeat</keyword>
<reference evidence="7" key="1">
    <citation type="journal article" date="2017" name="Genome Biol.">
        <title>Comparative genomics reveals high biological diversity and specific adaptations in the industrially and medically important fungal genus Aspergillus.</title>
        <authorList>
            <person name="de Vries R.P."/>
            <person name="Riley R."/>
            <person name="Wiebenga A."/>
            <person name="Aguilar-Osorio G."/>
            <person name="Amillis S."/>
            <person name="Uchima C.A."/>
            <person name="Anderluh G."/>
            <person name="Asadollahi M."/>
            <person name="Askin M."/>
            <person name="Barry K."/>
            <person name="Battaglia E."/>
            <person name="Bayram O."/>
            <person name="Benocci T."/>
            <person name="Braus-Stromeyer S.A."/>
            <person name="Caldana C."/>
            <person name="Canovas D."/>
            <person name="Cerqueira G.C."/>
            <person name="Chen F."/>
            <person name="Chen W."/>
            <person name="Choi C."/>
            <person name="Clum A."/>
            <person name="Dos Santos R.A."/>
            <person name="Damasio A.R."/>
            <person name="Diallinas G."/>
            <person name="Emri T."/>
            <person name="Fekete E."/>
            <person name="Flipphi M."/>
            <person name="Freyberg S."/>
            <person name="Gallo A."/>
            <person name="Gournas C."/>
            <person name="Habgood R."/>
            <person name="Hainaut M."/>
            <person name="Harispe M.L."/>
            <person name="Henrissat B."/>
            <person name="Hilden K.S."/>
            <person name="Hope R."/>
            <person name="Hossain A."/>
            <person name="Karabika E."/>
            <person name="Karaffa L."/>
            <person name="Karanyi Z."/>
            <person name="Krasevec N."/>
            <person name="Kuo A."/>
            <person name="Kusch H."/>
            <person name="LaButti K."/>
            <person name="Lagendijk E.L."/>
            <person name="Lapidus A."/>
            <person name="Levasseur A."/>
            <person name="Lindquist E."/>
            <person name="Lipzen A."/>
            <person name="Logrieco A.F."/>
            <person name="MacCabe A."/>
            <person name="Maekelae M.R."/>
            <person name="Malavazi I."/>
            <person name="Melin P."/>
            <person name="Meyer V."/>
            <person name="Mielnichuk N."/>
            <person name="Miskei M."/>
            <person name="Molnar A.P."/>
            <person name="Mule G."/>
            <person name="Ngan C.Y."/>
            <person name="Orejas M."/>
            <person name="Orosz E."/>
            <person name="Ouedraogo J.P."/>
            <person name="Overkamp K.M."/>
            <person name="Park H.-S."/>
            <person name="Perrone G."/>
            <person name="Piumi F."/>
            <person name="Punt P.J."/>
            <person name="Ram A.F."/>
            <person name="Ramon A."/>
            <person name="Rauscher S."/>
            <person name="Record E."/>
            <person name="Riano-Pachon D.M."/>
            <person name="Robert V."/>
            <person name="Roehrig J."/>
            <person name="Ruller R."/>
            <person name="Salamov A."/>
            <person name="Salih N.S."/>
            <person name="Samson R.A."/>
            <person name="Sandor E."/>
            <person name="Sanguinetti M."/>
            <person name="Schuetze T."/>
            <person name="Sepcic K."/>
            <person name="Shelest E."/>
            <person name="Sherlock G."/>
            <person name="Sophianopoulou V."/>
            <person name="Squina F.M."/>
            <person name="Sun H."/>
            <person name="Susca A."/>
            <person name="Todd R.B."/>
            <person name="Tsang A."/>
            <person name="Unkles S.E."/>
            <person name="van de Wiele N."/>
            <person name="van Rossen-Uffink D."/>
            <person name="Oliveira J.V."/>
            <person name="Vesth T.C."/>
            <person name="Visser J."/>
            <person name="Yu J.-H."/>
            <person name="Zhou M."/>
            <person name="Andersen M.R."/>
            <person name="Archer D.B."/>
            <person name="Baker S.E."/>
            <person name="Benoit I."/>
            <person name="Brakhage A.A."/>
            <person name="Braus G.H."/>
            <person name="Fischer R."/>
            <person name="Frisvad J.C."/>
            <person name="Goldman G.H."/>
            <person name="Houbraken J."/>
            <person name="Oakley B."/>
            <person name="Pocsi I."/>
            <person name="Scazzocchio C."/>
            <person name="Seiboth B."/>
            <person name="vanKuyk P.A."/>
            <person name="Wortman J."/>
            <person name="Dyer P.S."/>
            <person name="Grigoriev I.V."/>
        </authorList>
    </citation>
    <scope>NUCLEOTIDE SEQUENCE [LARGE SCALE GENOMIC DNA]</scope>
    <source>
        <strain evidence="7">DTO 134E9</strain>
    </source>
</reference>
<keyword evidence="7" id="KW-1185">Reference proteome</keyword>
<feature type="region of interest" description="Disordered" evidence="4">
    <location>
        <begin position="1"/>
        <end position="28"/>
    </location>
</feature>
<dbReference type="OrthoDB" id="674604at2759"/>
<feature type="repeat" description="WD" evidence="3">
    <location>
        <begin position="644"/>
        <end position="685"/>
    </location>
</feature>
<dbReference type="PROSITE" id="PS50082">
    <property type="entry name" value="WD_REPEATS_2"/>
    <property type="match status" value="7"/>
</dbReference>
<dbReference type="PROSITE" id="PS50837">
    <property type="entry name" value="NACHT"/>
    <property type="match status" value="1"/>
</dbReference>
<evidence type="ECO:0000313" key="6">
    <source>
        <dbReference type="EMBL" id="OJJ40176.1"/>
    </source>
</evidence>
<feature type="compositionally biased region" description="Polar residues" evidence="4">
    <location>
        <begin position="19"/>
        <end position="28"/>
    </location>
</feature>
<dbReference type="STRING" id="1073089.A0A1L9RYY5"/>
<feature type="repeat" description="WD" evidence="3">
    <location>
        <begin position="769"/>
        <end position="810"/>
    </location>
</feature>
<evidence type="ECO:0000313" key="7">
    <source>
        <dbReference type="Proteomes" id="UP000184383"/>
    </source>
</evidence>
<dbReference type="AlphaFoldDB" id="A0A1L9RYY5"/>
<accession>A0A1L9RYY5</accession>
<dbReference type="RefSeq" id="XP_040693852.1">
    <property type="nucleotide sequence ID" value="XM_040836896.1"/>
</dbReference>
<feature type="repeat" description="WD" evidence="3">
    <location>
        <begin position="811"/>
        <end position="852"/>
    </location>
</feature>
<name>A0A1L9RYY5_ASPWE</name>
<dbReference type="Pfam" id="PF24883">
    <property type="entry name" value="NPHP3_N"/>
    <property type="match status" value="1"/>
</dbReference>
<dbReference type="InterPro" id="IPR027417">
    <property type="entry name" value="P-loop_NTPase"/>
</dbReference>
<dbReference type="VEuPathDB" id="FungiDB:ASPWEDRAFT_47067"/>
<feature type="repeat" description="WD" evidence="3">
    <location>
        <begin position="727"/>
        <end position="768"/>
    </location>
</feature>
<dbReference type="FunFam" id="3.40.50.300:FF:001638">
    <property type="entry name" value="NACHT and WD40 domain protein"/>
    <property type="match status" value="1"/>
</dbReference>
<dbReference type="EMBL" id="KV878209">
    <property type="protein sequence ID" value="OJJ40176.1"/>
    <property type="molecule type" value="Genomic_DNA"/>
</dbReference>